<reference evidence="4 5" key="1">
    <citation type="journal article" date="2019" name="Int. J. Syst. Evol. Microbiol.">
        <title>The Global Catalogue of Microorganisms (GCM) 10K type strain sequencing project: providing services to taxonomists for standard genome sequencing and annotation.</title>
        <authorList>
            <consortium name="The Broad Institute Genomics Platform"/>
            <consortium name="The Broad Institute Genome Sequencing Center for Infectious Disease"/>
            <person name="Wu L."/>
            <person name="Ma J."/>
        </authorList>
    </citation>
    <scope>NUCLEOTIDE SEQUENCE [LARGE SCALE GENOMIC DNA]</scope>
    <source>
        <strain evidence="4 5">JCM 16002</strain>
    </source>
</reference>
<feature type="region of interest" description="Disordered" evidence="2">
    <location>
        <begin position="1"/>
        <end position="42"/>
    </location>
</feature>
<dbReference type="EMBL" id="BAAAQG010000003">
    <property type="protein sequence ID" value="GAA1700488.1"/>
    <property type="molecule type" value="Genomic_DNA"/>
</dbReference>
<dbReference type="PANTHER" id="PTHR43841">
    <property type="entry name" value="3-HYDROXYACYL-THIOESTER DEHYDRATASE HTDX-RELATED"/>
    <property type="match status" value="1"/>
</dbReference>
<proteinExistence type="inferred from homology"/>
<name>A0ABN2I937_9ACTN</name>
<dbReference type="Gene3D" id="3.10.129.10">
    <property type="entry name" value="Hotdog Thioesterase"/>
    <property type="match status" value="1"/>
</dbReference>
<dbReference type="InterPro" id="IPR029069">
    <property type="entry name" value="HotDog_dom_sf"/>
</dbReference>
<dbReference type="PRINTS" id="PR01483">
    <property type="entry name" value="FASYNTHASE"/>
</dbReference>
<comment type="caution">
    <text evidence="4">The sequence shown here is derived from an EMBL/GenBank/DDBJ whole genome shotgun (WGS) entry which is preliminary data.</text>
</comment>
<dbReference type="Proteomes" id="UP001500383">
    <property type="component" value="Unassembled WGS sequence"/>
</dbReference>
<dbReference type="SUPFAM" id="SSF54637">
    <property type="entry name" value="Thioesterase/thiol ester dehydrase-isomerase"/>
    <property type="match status" value="1"/>
</dbReference>
<dbReference type="Pfam" id="PF01575">
    <property type="entry name" value="MaoC_dehydratas"/>
    <property type="match status" value="1"/>
</dbReference>
<evidence type="ECO:0000313" key="4">
    <source>
        <dbReference type="EMBL" id="GAA1700488.1"/>
    </source>
</evidence>
<organism evidence="4 5">
    <name type="scientific">Dietzia cercidiphylli</name>
    <dbReference type="NCBI Taxonomy" id="498199"/>
    <lineage>
        <taxon>Bacteria</taxon>
        <taxon>Bacillati</taxon>
        <taxon>Actinomycetota</taxon>
        <taxon>Actinomycetes</taxon>
        <taxon>Mycobacteriales</taxon>
        <taxon>Dietziaceae</taxon>
        <taxon>Dietzia</taxon>
    </lineage>
</organism>
<dbReference type="PANTHER" id="PTHR43841:SF3">
    <property type="entry name" value="(3R)-HYDROXYACYL-ACP DEHYDRATASE SUBUNIT HADB"/>
    <property type="match status" value="1"/>
</dbReference>
<feature type="domain" description="MaoC-like" evidence="3">
    <location>
        <begin position="29"/>
        <end position="129"/>
    </location>
</feature>
<evidence type="ECO:0000259" key="3">
    <source>
        <dbReference type="Pfam" id="PF01575"/>
    </source>
</evidence>
<comment type="similarity">
    <text evidence="1">Belongs to the enoyl-CoA hydratase/isomerase family.</text>
</comment>
<feature type="compositionally biased region" description="Basic and acidic residues" evidence="2">
    <location>
        <begin position="16"/>
        <end position="35"/>
    </location>
</feature>
<keyword evidence="5" id="KW-1185">Reference proteome</keyword>
<dbReference type="RefSeq" id="WP_344390594.1">
    <property type="nucleotide sequence ID" value="NZ_BAAAQG010000003.1"/>
</dbReference>
<gene>
    <name evidence="4" type="primary">hadB</name>
    <name evidence="4" type="ORF">GCM10009831_06320</name>
</gene>
<evidence type="ECO:0000313" key="5">
    <source>
        <dbReference type="Proteomes" id="UP001500383"/>
    </source>
</evidence>
<dbReference type="InterPro" id="IPR002539">
    <property type="entry name" value="MaoC-like_dom"/>
</dbReference>
<accession>A0ABN2I937</accession>
<evidence type="ECO:0000256" key="2">
    <source>
        <dbReference type="SAM" id="MobiDB-lite"/>
    </source>
</evidence>
<evidence type="ECO:0000256" key="1">
    <source>
        <dbReference type="ARBA" id="ARBA00005254"/>
    </source>
</evidence>
<sequence length="166" mass="17030">MTTDEPTSTDNPTTDEPTRDEPTTTRRPEPGEPIRARSLPVTRADLRRYADASGDHNPIHLSDEAARELGLPGVVAHGMLTSALAIGVVAEWAGGADRVVATSIRFAGPVVVPADAPALLEVAGTVRKVAADGSTADVALTVTCGGAKVFGKAIVTVALDGADRAI</sequence>
<protein>
    <submittedName>
        <fullName evidence="4">(3R)-hydroxyacyl-ACP dehydratase subunit HadB</fullName>
    </submittedName>
</protein>
<dbReference type="InterPro" id="IPR003965">
    <property type="entry name" value="Fatty_acid_synthase"/>
</dbReference>